<proteinExistence type="predicted"/>
<organism evidence="2 3">
    <name type="scientific">Polarella glacialis</name>
    <name type="common">Dinoflagellate</name>
    <dbReference type="NCBI Taxonomy" id="89957"/>
    <lineage>
        <taxon>Eukaryota</taxon>
        <taxon>Sar</taxon>
        <taxon>Alveolata</taxon>
        <taxon>Dinophyceae</taxon>
        <taxon>Suessiales</taxon>
        <taxon>Suessiaceae</taxon>
        <taxon>Polarella</taxon>
    </lineage>
</organism>
<evidence type="ECO:0008006" key="4">
    <source>
        <dbReference type="Google" id="ProtNLM"/>
    </source>
</evidence>
<dbReference type="AlphaFoldDB" id="A0A813ENP8"/>
<keyword evidence="3" id="KW-1185">Reference proteome</keyword>
<evidence type="ECO:0000313" key="2">
    <source>
        <dbReference type="EMBL" id="CAE8602295.1"/>
    </source>
</evidence>
<evidence type="ECO:0000313" key="3">
    <source>
        <dbReference type="Proteomes" id="UP000654075"/>
    </source>
</evidence>
<dbReference type="Gene3D" id="3.40.50.150">
    <property type="entry name" value="Vaccinia Virus protein VP39"/>
    <property type="match status" value="1"/>
</dbReference>
<feature type="signal peptide" evidence="1">
    <location>
        <begin position="1"/>
        <end position="22"/>
    </location>
</feature>
<dbReference type="SUPFAM" id="SSF53335">
    <property type="entry name" value="S-adenosyl-L-methionine-dependent methyltransferases"/>
    <property type="match status" value="1"/>
</dbReference>
<accession>A0A813ENP8</accession>
<dbReference type="Proteomes" id="UP000654075">
    <property type="component" value="Unassembled WGS sequence"/>
</dbReference>
<comment type="caution">
    <text evidence="2">The sequence shown here is derived from an EMBL/GenBank/DDBJ whole genome shotgun (WGS) entry which is preliminary data.</text>
</comment>
<name>A0A813ENP8_POLGL</name>
<dbReference type="OrthoDB" id="40902at2759"/>
<sequence length="334" mass="36939">MGSLSISLLVVALLLAPLQLHGSCFDGGPYPYSTCCSPTFGPTGHTRCWDGQHFTYEKCCIGHFIAVRDATQMFFDTLGGEGTYMNETHPNLRECREGAMLETVTYRYAQACSPAETHDCYTRLPSKDAQGPQGPFRLVVSVGGGEGGWISVMAKQHPTTRFYLLEAVPSVARKLTQSLGHFSNVHVLPVGANDVDRNGSAAVAGGEEMIVLRSICSVFKQVLRHSQTLARHAREQKPTKVDMLQINCEGCEYPVLAAMLEAVECPQLRVWQIDWHRNLPWLFNTEKQRVQARCAIEAKLQHLGALLVSEAFKGTGTSERWLLPDLKSSLGRKM</sequence>
<gene>
    <name evidence="2" type="ORF">PGLA1383_LOCUS20546</name>
</gene>
<dbReference type="InterPro" id="IPR029063">
    <property type="entry name" value="SAM-dependent_MTases_sf"/>
</dbReference>
<dbReference type="EMBL" id="CAJNNV010014101">
    <property type="protein sequence ID" value="CAE8602295.1"/>
    <property type="molecule type" value="Genomic_DNA"/>
</dbReference>
<reference evidence="2" key="1">
    <citation type="submission" date="2021-02" db="EMBL/GenBank/DDBJ databases">
        <authorList>
            <person name="Dougan E. K."/>
            <person name="Rhodes N."/>
            <person name="Thang M."/>
            <person name="Chan C."/>
        </authorList>
    </citation>
    <scope>NUCLEOTIDE SEQUENCE</scope>
</reference>
<evidence type="ECO:0000256" key="1">
    <source>
        <dbReference type="SAM" id="SignalP"/>
    </source>
</evidence>
<keyword evidence="1" id="KW-0732">Signal</keyword>
<feature type="chain" id="PRO_5032665130" description="Methyltransferase FkbM domain-containing protein" evidence="1">
    <location>
        <begin position="23"/>
        <end position="334"/>
    </location>
</feature>
<protein>
    <recommendedName>
        <fullName evidence="4">Methyltransferase FkbM domain-containing protein</fullName>
    </recommendedName>
</protein>